<dbReference type="EC" id="2.7.9.3" evidence="9"/>
<dbReference type="Pfam" id="PF02769">
    <property type="entry name" value="AIRS_C"/>
    <property type="match status" value="1"/>
</dbReference>
<dbReference type="Pfam" id="PF00586">
    <property type="entry name" value="AIRS"/>
    <property type="match status" value="1"/>
</dbReference>
<dbReference type="GO" id="GO:0000287">
    <property type="term" value="F:magnesium ion binding"/>
    <property type="evidence" value="ECO:0007669"/>
    <property type="project" value="UniProtKB-UniRule"/>
</dbReference>
<dbReference type="InterPro" id="IPR010918">
    <property type="entry name" value="PurM-like_C_dom"/>
</dbReference>
<feature type="binding site" description="in other chain" evidence="9">
    <location>
        <position position="101"/>
    </location>
    <ligand>
        <name>ATP</name>
        <dbReference type="ChEBI" id="CHEBI:30616"/>
        <note>ligand shared between dimeric partners</note>
    </ligand>
</feature>
<feature type="active site" evidence="9">
    <location>
        <position position="28"/>
    </location>
</feature>
<dbReference type="GO" id="GO:0004756">
    <property type="term" value="F:selenide, water dikinase activity"/>
    <property type="evidence" value="ECO:0007669"/>
    <property type="project" value="UniProtKB-UniRule"/>
</dbReference>
<dbReference type="EMBL" id="BKAJ01000105">
    <property type="protein sequence ID" value="GEP58575.1"/>
    <property type="molecule type" value="Genomic_DNA"/>
</dbReference>
<dbReference type="HAMAP" id="MF_00625">
    <property type="entry name" value="SelD"/>
    <property type="match status" value="1"/>
</dbReference>
<dbReference type="GO" id="GO:0005524">
    <property type="term" value="F:ATP binding"/>
    <property type="evidence" value="ECO:0007669"/>
    <property type="project" value="UniProtKB-UniRule"/>
</dbReference>
<evidence type="ECO:0000256" key="3">
    <source>
        <dbReference type="ARBA" id="ARBA00022723"/>
    </source>
</evidence>
<dbReference type="PANTHER" id="PTHR10256">
    <property type="entry name" value="SELENIDE, WATER DIKINASE"/>
    <property type="match status" value="1"/>
</dbReference>
<dbReference type="FunFam" id="3.30.1330.10:FF:000003">
    <property type="entry name" value="Selenide, water dikinase"/>
    <property type="match status" value="1"/>
</dbReference>
<keyword evidence="6 9" id="KW-0067">ATP-binding</keyword>
<dbReference type="PIRSF" id="PIRSF036407">
    <property type="entry name" value="Selenphspht_syn"/>
    <property type="match status" value="1"/>
</dbReference>
<dbReference type="NCBIfam" id="NF002098">
    <property type="entry name" value="PRK00943.1"/>
    <property type="match status" value="1"/>
</dbReference>
<organism evidence="12 13">
    <name type="scientific">Reyranella soli</name>
    <dbReference type="NCBI Taxonomy" id="1230389"/>
    <lineage>
        <taxon>Bacteria</taxon>
        <taxon>Pseudomonadati</taxon>
        <taxon>Pseudomonadota</taxon>
        <taxon>Alphaproteobacteria</taxon>
        <taxon>Hyphomicrobiales</taxon>
        <taxon>Reyranellaceae</taxon>
        <taxon>Reyranella</taxon>
    </lineage>
</organism>
<comment type="caution">
    <text evidence="12">The sequence shown here is derived from an EMBL/GenBank/DDBJ whole genome shotgun (WGS) entry which is preliminary data.</text>
</comment>
<feature type="binding site" evidence="9">
    <location>
        <position position="61"/>
    </location>
    <ligand>
        <name>Mg(2+)</name>
        <dbReference type="ChEBI" id="CHEBI:18420"/>
    </ligand>
</feature>
<comment type="function">
    <text evidence="9">Synthesizes selenophosphate from selenide and ATP.</text>
</comment>
<keyword evidence="4 9" id="KW-0547">Nucleotide-binding</keyword>
<evidence type="ECO:0000256" key="9">
    <source>
        <dbReference type="HAMAP-Rule" id="MF_00625"/>
    </source>
</evidence>
<keyword evidence="3 9" id="KW-0479">Metal-binding</keyword>
<keyword evidence="5 9" id="KW-0418">Kinase</keyword>
<dbReference type="GO" id="GO:0005737">
    <property type="term" value="C:cytoplasm"/>
    <property type="evidence" value="ECO:0007669"/>
    <property type="project" value="TreeGrafter"/>
</dbReference>
<evidence type="ECO:0000259" key="10">
    <source>
        <dbReference type="Pfam" id="PF00586"/>
    </source>
</evidence>
<gene>
    <name evidence="9 12" type="primary">selD</name>
    <name evidence="12" type="ORF">RSO01_57410</name>
</gene>
<keyword evidence="13" id="KW-1185">Reference proteome</keyword>
<evidence type="ECO:0000313" key="13">
    <source>
        <dbReference type="Proteomes" id="UP000321058"/>
    </source>
</evidence>
<feature type="binding site" description="in other chain" evidence="9">
    <location>
        <begin position="58"/>
        <end position="60"/>
    </location>
    <ligand>
        <name>ATP</name>
        <dbReference type="ChEBI" id="CHEBI:30616"/>
        <note>ligand shared between dimeric partners</note>
    </ligand>
</feature>
<evidence type="ECO:0000256" key="2">
    <source>
        <dbReference type="ARBA" id="ARBA00022679"/>
    </source>
</evidence>
<dbReference type="Proteomes" id="UP000321058">
    <property type="component" value="Unassembled WGS sequence"/>
</dbReference>
<protein>
    <recommendedName>
        <fullName evidence="9">Selenide, water dikinase</fullName>
        <ecNumber evidence="9">2.7.9.3</ecNumber>
    </recommendedName>
    <alternativeName>
        <fullName evidence="9">Selenium donor protein</fullName>
    </alternativeName>
    <alternativeName>
        <fullName evidence="9">Selenophosphate synthase</fullName>
    </alternativeName>
</protein>
<dbReference type="InterPro" id="IPR016188">
    <property type="entry name" value="PurM-like_N"/>
</dbReference>
<keyword evidence="7 9" id="KW-0460">Magnesium</keyword>
<evidence type="ECO:0000256" key="8">
    <source>
        <dbReference type="ARBA" id="ARBA00023266"/>
    </source>
</evidence>
<dbReference type="InterPro" id="IPR023061">
    <property type="entry name" value="SelD_I"/>
</dbReference>
<evidence type="ECO:0000256" key="1">
    <source>
        <dbReference type="ARBA" id="ARBA00008026"/>
    </source>
</evidence>
<dbReference type="SUPFAM" id="SSF55326">
    <property type="entry name" value="PurM N-terminal domain-like"/>
    <property type="match status" value="1"/>
</dbReference>
<comment type="cofactor">
    <cofactor evidence="9">
        <name>Mg(2+)</name>
        <dbReference type="ChEBI" id="CHEBI:18420"/>
    </cofactor>
    <text evidence="9">Binds 1 Mg(2+) ion per monomer.</text>
</comment>
<feature type="binding site" description="in other chain" evidence="9">
    <location>
        <position position="31"/>
    </location>
    <ligand>
        <name>ATP</name>
        <dbReference type="ChEBI" id="CHEBI:30616"/>
        <note>ligand shared between dimeric partners</note>
    </ligand>
</feature>
<evidence type="ECO:0000256" key="4">
    <source>
        <dbReference type="ARBA" id="ARBA00022741"/>
    </source>
</evidence>
<dbReference type="NCBIfam" id="TIGR00476">
    <property type="entry name" value="selD"/>
    <property type="match status" value="1"/>
</dbReference>
<keyword evidence="8 9" id="KW-0711">Selenium</keyword>
<dbReference type="AlphaFoldDB" id="A0A512NI30"/>
<accession>A0A512NI30</accession>
<evidence type="ECO:0000313" key="12">
    <source>
        <dbReference type="EMBL" id="GEP58575.1"/>
    </source>
</evidence>
<evidence type="ECO:0000256" key="5">
    <source>
        <dbReference type="ARBA" id="ARBA00022777"/>
    </source>
</evidence>
<evidence type="ECO:0000259" key="11">
    <source>
        <dbReference type="Pfam" id="PF02769"/>
    </source>
</evidence>
<dbReference type="SUPFAM" id="SSF56042">
    <property type="entry name" value="PurM C-terminal domain-like"/>
    <property type="match status" value="1"/>
</dbReference>
<dbReference type="Gene3D" id="3.30.1330.10">
    <property type="entry name" value="PurM-like, N-terminal domain"/>
    <property type="match status" value="1"/>
</dbReference>
<keyword evidence="2 9" id="KW-0808">Transferase</keyword>
<evidence type="ECO:0000256" key="6">
    <source>
        <dbReference type="ARBA" id="ARBA00022840"/>
    </source>
</evidence>
<feature type="binding site" evidence="9">
    <location>
        <position position="101"/>
    </location>
    <ligand>
        <name>Mg(2+)</name>
        <dbReference type="ChEBI" id="CHEBI:18420"/>
    </ligand>
</feature>
<comment type="catalytic activity">
    <reaction evidence="9">
        <text>hydrogenselenide + ATP + H2O = selenophosphate + AMP + phosphate + 2 H(+)</text>
        <dbReference type="Rhea" id="RHEA:18737"/>
        <dbReference type="ChEBI" id="CHEBI:15377"/>
        <dbReference type="ChEBI" id="CHEBI:15378"/>
        <dbReference type="ChEBI" id="CHEBI:16144"/>
        <dbReference type="ChEBI" id="CHEBI:29317"/>
        <dbReference type="ChEBI" id="CHEBI:30616"/>
        <dbReference type="ChEBI" id="CHEBI:43474"/>
        <dbReference type="ChEBI" id="CHEBI:456215"/>
        <dbReference type="EC" id="2.7.9.3"/>
    </reaction>
</comment>
<feature type="domain" description="PurM-like C-terminal" evidence="11">
    <location>
        <begin position="179"/>
        <end position="362"/>
    </location>
</feature>
<comment type="subunit">
    <text evidence="9">Homodimer.</text>
</comment>
<dbReference type="InterPro" id="IPR004536">
    <property type="entry name" value="SPS/SelD"/>
</dbReference>
<dbReference type="GO" id="GO:0016260">
    <property type="term" value="P:selenocysteine biosynthetic process"/>
    <property type="evidence" value="ECO:0007669"/>
    <property type="project" value="InterPro"/>
</dbReference>
<feature type="binding site" description="in other chain" evidence="9">
    <location>
        <position position="78"/>
    </location>
    <ligand>
        <name>ATP</name>
        <dbReference type="ChEBI" id="CHEBI:30616"/>
        <note>ligand shared between dimeric partners</note>
    </ligand>
</feature>
<dbReference type="InterPro" id="IPR036921">
    <property type="entry name" value="PurM-like_N_sf"/>
</dbReference>
<dbReference type="Gene3D" id="3.90.650.10">
    <property type="entry name" value="PurM-like C-terminal domain"/>
    <property type="match status" value="1"/>
</dbReference>
<name>A0A512NI30_9HYPH</name>
<feature type="domain" description="PurM-like N-terminal" evidence="10">
    <location>
        <begin position="60"/>
        <end position="167"/>
    </location>
</feature>
<dbReference type="RefSeq" id="WP_147153948.1">
    <property type="nucleotide sequence ID" value="NZ_BKAJ01000105.1"/>
</dbReference>
<feature type="binding site" evidence="9">
    <location>
        <position position="237"/>
    </location>
    <ligand>
        <name>Mg(2+)</name>
        <dbReference type="ChEBI" id="CHEBI:18420"/>
    </ligand>
</feature>
<feature type="binding site" evidence="9">
    <location>
        <begin position="149"/>
        <end position="151"/>
    </location>
    <ligand>
        <name>ATP</name>
        <dbReference type="ChEBI" id="CHEBI:30616"/>
        <note>ligand shared between dimeric partners</note>
    </ligand>
</feature>
<reference evidence="12 13" key="1">
    <citation type="submission" date="2019-07" db="EMBL/GenBank/DDBJ databases">
        <title>Whole genome shotgun sequence of Reyranella soli NBRC 108950.</title>
        <authorList>
            <person name="Hosoyama A."/>
            <person name="Uohara A."/>
            <person name="Ohji S."/>
            <person name="Ichikawa N."/>
        </authorList>
    </citation>
    <scope>NUCLEOTIDE SEQUENCE [LARGE SCALE GENOMIC DNA]</scope>
    <source>
        <strain evidence="12 13">NBRC 108950</strain>
    </source>
</reference>
<sequence length="367" mass="37502">MNVATPPKPASAESAVPRLTELARFAGCAAKISQADLHKALAGLPVASDPRVLVGHDTSDDAAIIKLREDLALVETVDIFPPIVDDAYDYGRIAATNALSDIYAMGGTPLNALSFVAWPVDTLGTVPLRQVLDGAAAICKEAGIAISGGHSIVDEEPKFGLFVTGTIDPRKIVSNAGARPGDALVLTKPIGTGVLTTAVKRNAAPESVLAAAIKSMTTLNRDAAEAMNAAGATAATDITGFGLLGHLGNMLRASSTAAGTPIGAKLSYSAVPVFDRVTGFLKEGLCPGGTKRNLEYAAPNARFADELAEPQRLLLADAQTSGGLLIAVPQDKLAGLLADLKKRGTLAQAVIGSVTAADKPGVIEVTA</sequence>
<dbReference type="InterPro" id="IPR036676">
    <property type="entry name" value="PurM-like_C_sf"/>
</dbReference>
<dbReference type="CDD" id="cd02195">
    <property type="entry name" value="SelD"/>
    <property type="match status" value="1"/>
</dbReference>
<dbReference type="OrthoDB" id="9767928at2"/>
<comment type="similarity">
    <text evidence="1 9">Belongs to the selenophosphate synthase 1 family. Class I subfamily.</text>
</comment>
<feature type="site" description="Important for catalytic activity" evidence="9">
    <location>
        <position position="31"/>
    </location>
</feature>
<proteinExistence type="inferred from homology"/>
<dbReference type="PANTHER" id="PTHR10256:SF0">
    <property type="entry name" value="INACTIVE SELENIDE, WATER DIKINASE-LIKE PROTEIN-RELATED"/>
    <property type="match status" value="1"/>
</dbReference>
<evidence type="ECO:0000256" key="7">
    <source>
        <dbReference type="ARBA" id="ARBA00022842"/>
    </source>
</evidence>